<organism evidence="2 3">
    <name type="scientific">Koribacter versatilis (strain Ellin345)</name>
    <dbReference type="NCBI Taxonomy" id="204669"/>
    <lineage>
        <taxon>Bacteria</taxon>
        <taxon>Pseudomonadati</taxon>
        <taxon>Acidobacteriota</taxon>
        <taxon>Terriglobia</taxon>
        <taxon>Terriglobales</taxon>
        <taxon>Candidatus Korobacteraceae</taxon>
        <taxon>Candidatus Korobacter</taxon>
    </lineage>
</organism>
<gene>
    <name evidence="2" type="ordered locus">Acid345_3754</name>
</gene>
<dbReference type="Pfam" id="PF01878">
    <property type="entry name" value="EVE"/>
    <property type="match status" value="1"/>
</dbReference>
<dbReference type="SUPFAM" id="SSF88697">
    <property type="entry name" value="PUA domain-like"/>
    <property type="match status" value="1"/>
</dbReference>
<keyword evidence="3" id="KW-1185">Reference proteome</keyword>
<dbReference type="EnsemblBacteria" id="ABF42754">
    <property type="protein sequence ID" value="ABF42754"/>
    <property type="gene ID" value="Acid345_3754"/>
</dbReference>
<feature type="domain" description="AAA+ ATPase" evidence="1">
    <location>
        <begin position="541"/>
        <end position="708"/>
    </location>
</feature>
<name>Q1IK46_KORVE</name>
<dbReference type="eggNOG" id="COG4127">
    <property type="taxonomic scope" value="Bacteria"/>
</dbReference>
<protein>
    <submittedName>
        <fullName evidence="2">ATPase associated with various cellular activities, AAA_5</fullName>
    </submittedName>
</protein>
<dbReference type="Proteomes" id="UP000002432">
    <property type="component" value="Chromosome"/>
</dbReference>
<dbReference type="PANTHER" id="PTHR37291">
    <property type="entry name" value="5-METHYLCYTOSINE-SPECIFIC RESTRICTION ENZYME B"/>
    <property type="match status" value="1"/>
</dbReference>
<dbReference type="InterPro" id="IPR015947">
    <property type="entry name" value="PUA-like_sf"/>
</dbReference>
<dbReference type="REBASE" id="12730">
    <property type="entry name" value="KveMcrBCP"/>
</dbReference>
<dbReference type="Gene3D" id="3.10.590.10">
    <property type="entry name" value="ph1033 like domains"/>
    <property type="match status" value="1"/>
</dbReference>
<dbReference type="InterPro" id="IPR003593">
    <property type="entry name" value="AAA+_ATPase"/>
</dbReference>
<dbReference type="RefSeq" id="WP_011524553.1">
    <property type="nucleotide sequence ID" value="NC_008009.1"/>
</dbReference>
<dbReference type="AlphaFoldDB" id="Q1IK46"/>
<dbReference type="STRING" id="204669.Acid345_3754"/>
<dbReference type="SUPFAM" id="SSF52540">
    <property type="entry name" value="P-loop containing nucleoside triphosphate hydrolases"/>
    <property type="match status" value="1"/>
</dbReference>
<dbReference type="GO" id="GO:0016887">
    <property type="term" value="F:ATP hydrolysis activity"/>
    <property type="evidence" value="ECO:0007669"/>
    <property type="project" value="InterPro"/>
</dbReference>
<dbReference type="EMBL" id="CP000360">
    <property type="protein sequence ID" value="ABF42754.1"/>
    <property type="molecule type" value="Genomic_DNA"/>
</dbReference>
<dbReference type="InterPro" id="IPR052934">
    <property type="entry name" value="Methyl-DNA_Rec/Restrict_Enz"/>
</dbReference>
<dbReference type="eggNOG" id="COG1401">
    <property type="taxonomic scope" value="Bacteria"/>
</dbReference>
<dbReference type="eggNOG" id="COG0507">
    <property type="taxonomic scope" value="Bacteria"/>
</dbReference>
<dbReference type="InterPro" id="IPR027417">
    <property type="entry name" value="P-loop_NTPase"/>
</dbReference>
<dbReference type="InterPro" id="IPR002740">
    <property type="entry name" value="EVE_domain"/>
</dbReference>
<evidence type="ECO:0000259" key="1">
    <source>
        <dbReference type="SMART" id="SM00382"/>
    </source>
</evidence>
<sequence length="805" mass="91989">MTTMNAVDKYLLEFKPSAAEWLSNQGPKEQYEFFRDFFTPKRLKKANWADFQKIGEHLNCFAAMPLAKANALGRPNHPLKRYRESFEYLANGKDPVEERIRKFHGDDAYRLAYFGNSAVSELAGFLFPSEFVLFNARDQFAADFLKITPAFESTDDLVSKLTKFCDAVQPVAERYVQLVGRQTDVPLNLEIDQFFSWIYTKYSGKKDAPTRFWVIGAGDRASEWKEFYEHNFVAIGWDELGDLTAFESLEQLQKRLEKIWPTDAKQRNNSRTCWDFANELHPGDAIFVKDGVKKAVGLGVVESDYRFEADRSSYKHVRSVRWTWKGDFDLPHGLQLPLKTLTLLTNTDVLAALKKVATFTASATEEKNTQHWWINANPKIWNFSETPVGGRQVYTSHNERGNKRQKYKYFEEVKTGDWLIGYVTSPDRELVALARVTKALGPQAPDGTEGIEFEKVEQVANPIPLHELQKNPALQSCEPILSNQGSLFRLTSEEFAVIRSLIDDLNPLAPTSHSAFSKKDALKALFLSEEQLDEIAFSLQDKKNVILQGPPGVGKTYVAKKLAYLLMKEVDSARVQMVQFHQSYSYEDFIQGYRPSDDGHFELRNGHFFQFCRKAQRDPDKRPFIFIIDEINRGNLSKILGEVMMLIEPDKRGPEFAIPLAYSGSADETFFVPSNVFVIGLMNTADRSLAMVDYALRRRFRFIGLKPEFKSERFSGFLLQAGAKQPLIKKIVSRLSTLNDEISGDEKNLGPGYRIGHSFFCPMDGRAPDEVWYRAVINSEIKPLLDEYWLDDEDKVNSLIAALTE</sequence>
<dbReference type="PANTHER" id="PTHR37291:SF1">
    <property type="entry name" value="TYPE IV METHYL-DIRECTED RESTRICTION ENZYME ECOKMCRB SUBUNIT"/>
    <property type="match status" value="1"/>
</dbReference>
<dbReference type="GO" id="GO:0005524">
    <property type="term" value="F:ATP binding"/>
    <property type="evidence" value="ECO:0007669"/>
    <property type="project" value="InterPro"/>
</dbReference>
<dbReference type="SMART" id="SM00382">
    <property type="entry name" value="AAA"/>
    <property type="match status" value="1"/>
</dbReference>
<dbReference type="Pfam" id="PF07728">
    <property type="entry name" value="AAA_5"/>
    <property type="match status" value="1"/>
</dbReference>
<evidence type="ECO:0000313" key="3">
    <source>
        <dbReference type="Proteomes" id="UP000002432"/>
    </source>
</evidence>
<reference evidence="2 3" key="1">
    <citation type="journal article" date="2009" name="Appl. Environ. Microbiol.">
        <title>Three genomes from the phylum Acidobacteria provide insight into the lifestyles of these microorganisms in soils.</title>
        <authorList>
            <person name="Ward N.L."/>
            <person name="Challacombe J.F."/>
            <person name="Janssen P.H."/>
            <person name="Henrissat B."/>
            <person name="Coutinho P.M."/>
            <person name="Wu M."/>
            <person name="Xie G."/>
            <person name="Haft D.H."/>
            <person name="Sait M."/>
            <person name="Badger J."/>
            <person name="Barabote R.D."/>
            <person name="Bradley B."/>
            <person name="Brettin T.S."/>
            <person name="Brinkac L.M."/>
            <person name="Bruce D."/>
            <person name="Creasy T."/>
            <person name="Daugherty S.C."/>
            <person name="Davidsen T.M."/>
            <person name="DeBoy R.T."/>
            <person name="Detter J.C."/>
            <person name="Dodson R.J."/>
            <person name="Durkin A.S."/>
            <person name="Ganapathy A."/>
            <person name="Gwinn-Giglio M."/>
            <person name="Han C.S."/>
            <person name="Khouri H."/>
            <person name="Kiss H."/>
            <person name="Kothari S.P."/>
            <person name="Madupu R."/>
            <person name="Nelson K.E."/>
            <person name="Nelson W.C."/>
            <person name="Paulsen I."/>
            <person name="Penn K."/>
            <person name="Ren Q."/>
            <person name="Rosovitz M.J."/>
            <person name="Selengut J.D."/>
            <person name="Shrivastava S."/>
            <person name="Sullivan S.A."/>
            <person name="Tapia R."/>
            <person name="Thompson L.S."/>
            <person name="Watkins K.L."/>
            <person name="Yang Q."/>
            <person name="Yu C."/>
            <person name="Zafar N."/>
            <person name="Zhou L."/>
            <person name="Kuske C.R."/>
        </authorList>
    </citation>
    <scope>NUCLEOTIDE SEQUENCE [LARGE SCALE GENOMIC DNA]</scope>
    <source>
        <strain evidence="2 3">Ellin345</strain>
    </source>
</reference>
<dbReference type="HOGENOM" id="CLU_008747_1_0_0"/>
<proteinExistence type="predicted"/>
<dbReference type="KEGG" id="aba:Acid345_3754"/>
<dbReference type="CDD" id="cd00009">
    <property type="entry name" value="AAA"/>
    <property type="match status" value="1"/>
</dbReference>
<accession>Q1IK46</accession>
<dbReference type="Gene3D" id="3.40.50.300">
    <property type="entry name" value="P-loop containing nucleotide triphosphate hydrolases"/>
    <property type="match status" value="1"/>
</dbReference>
<evidence type="ECO:0000313" key="2">
    <source>
        <dbReference type="EMBL" id="ABF42754.1"/>
    </source>
</evidence>
<dbReference type="InterPro" id="IPR011704">
    <property type="entry name" value="ATPase_dyneun-rel_AAA"/>
</dbReference>